<dbReference type="PATRIC" id="fig|1069083.5.peg.1293"/>
<keyword evidence="2" id="KW-1185">Reference proteome</keyword>
<proteinExistence type="predicted"/>
<accession>N6VX28</accession>
<dbReference type="Pfam" id="PF13379">
    <property type="entry name" value="NMT1_2"/>
    <property type="match status" value="1"/>
</dbReference>
<dbReference type="PANTHER" id="PTHR30024">
    <property type="entry name" value="ALIPHATIC SULFONATES-BINDING PROTEIN-RELATED"/>
    <property type="match status" value="1"/>
</dbReference>
<evidence type="ECO:0000313" key="1">
    <source>
        <dbReference type="EMBL" id="ENN95667.1"/>
    </source>
</evidence>
<name>N6VX28_9EURY</name>
<dbReference type="SUPFAM" id="SSF53850">
    <property type="entry name" value="Periplasmic binding protein-like II"/>
    <property type="match status" value="1"/>
</dbReference>
<dbReference type="AlphaFoldDB" id="N6VX28"/>
<dbReference type="PROSITE" id="PS51257">
    <property type="entry name" value="PROKAR_LIPOPROTEIN"/>
    <property type="match status" value="1"/>
</dbReference>
<dbReference type="Proteomes" id="UP000053695">
    <property type="component" value="Unassembled WGS sequence"/>
</dbReference>
<dbReference type="RefSeq" id="WP_004593811.1">
    <property type="nucleotide sequence ID" value="NZ_APMM01000056.1"/>
</dbReference>
<dbReference type="OrthoDB" id="10037at2157"/>
<evidence type="ECO:0000313" key="2">
    <source>
        <dbReference type="Proteomes" id="UP000053695"/>
    </source>
</evidence>
<comment type="caution">
    <text evidence="1">The sequence shown here is derived from an EMBL/GenBank/DDBJ whole genome shotgun (WGS) entry which is preliminary data.</text>
</comment>
<protein>
    <submittedName>
        <fullName evidence="1">Nitrate/sulfonate/bicarbonate ABC transporter periplasmic protein</fullName>
    </submittedName>
</protein>
<dbReference type="EMBL" id="APMM01000056">
    <property type="protein sequence ID" value="ENN95667.1"/>
    <property type="molecule type" value="Genomic_DNA"/>
</dbReference>
<reference evidence="1 2" key="1">
    <citation type="journal article" date="2013" name="Genome Announc.">
        <title>Draft Genome Sequence of a Highly Flagellated, Fast-Swimming Archaeon, Methanocaldococcus villosus Strain KIN24-T80 (DSM 22612).</title>
        <authorList>
            <person name="Thennarasu S."/>
            <person name="Polireddy D."/>
            <person name="Antony A."/>
            <person name="Yada M.R."/>
            <person name="Algarawi S."/>
            <person name="Sivakumar N."/>
        </authorList>
    </citation>
    <scope>NUCLEOTIDE SEQUENCE [LARGE SCALE GENOMIC DNA]</scope>
    <source>
        <strain evidence="1 2">KIN24-T80</strain>
    </source>
</reference>
<gene>
    <name evidence="1" type="ORF">J422_06643</name>
</gene>
<dbReference type="STRING" id="1069083.GCA_000371805_00368"/>
<sequence length="381" mass="42767">MRKTMVILISLLFVSAAIALAGCQEKKVVEENNGVVKISVGYLPTDHHAALFVACYHPEIFKKYGIYLKEVEPKKKYELYKNDKKIADIELYLIKTGGADIMNLLAQGKLDIGLNGVPPAVFYIDKGCNGKIIMCLQGEGSAVVVRKDIPANNWQEFVNWIKEQYKEGKQVKIGHPLPTSIQYVMIKDALKASGISYTENPNEKAMVLLVNCKGQGSMPQMLSQKQLDAVIAWEPMPEILKSKGVGKAIVYSQDLPKSNGGTWKNHPCCCVVASEKSLKEKRDAIITFAKLLRYATEEINKNRDLAAEASTKWLGVDENVEKESVKYIKYDWRIETFLPGILEFVKAMNNQGLMKNMLKDVSDEKAKEVIFDFNAYNEIKS</sequence>
<dbReference type="Gene3D" id="3.40.190.10">
    <property type="entry name" value="Periplasmic binding protein-like II"/>
    <property type="match status" value="2"/>
</dbReference>
<organism evidence="1 2">
    <name type="scientific">Methanocaldococcus villosus KIN24-T80</name>
    <dbReference type="NCBI Taxonomy" id="1069083"/>
    <lineage>
        <taxon>Archaea</taxon>
        <taxon>Methanobacteriati</taxon>
        <taxon>Methanobacteriota</taxon>
        <taxon>Methanomada group</taxon>
        <taxon>Methanococci</taxon>
        <taxon>Methanococcales</taxon>
        <taxon>Methanocaldococcaceae</taxon>
        <taxon>Methanocaldococcus</taxon>
    </lineage>
</organism>